<evidence type="ECO:0000256" key="2">
    <source>
        <dbReference type="ARBA" id="ARBA00022448"/>
    </source>
</evidence>
<dbReference type="PANTHER" id="PTHR42781:SF4">
    <property type="entry name" value="SPERMIDINE_PUTRESCINE IMPORT ATP-BINDING PROTEIN POTA"/>
    <property type="match status" value="1"/>
</dbReference>
<accession>A0A1E3GYZ8</accession>
<dbReference type="SUPFAM" id="SSF52540">
    <property type="entry name" value="P-loop containing nucleoside triphosphate hydrolases"/>
    <property type="match status" value="1"/>
</dbReference>
<dbReference type="InterPro" id="IPR050093">
    <property type="entry name" value="ABC_SmlMolc_Importer"/>
</dbReference>
<dbReference type="SUPFAM" id="SSF50331">
    <property type="entry name" value="MOP-like"/>
    <property type="match status" value="1"/>
</dbReference>
<keyword evidence="2" id="KW-0813">Transport</keyword>
<dbReference type="PANTHER" id="PTHR42781">
    <property type="entry name" value="SPERMIDINE/PUTRESCINE IMPORT ATP-BINDING PROTEIN POTA"/>
    <property type="match status" value="1"/>
</dbReference>
<evidence type="ECO:0000256" key="5">
    <source>
        <dbReference type="ARBA" id="ARBA00022741"/>
    </source>
</evidence>
<evidence type="ECO:0000256" key="7">
    <source>
        <dbReference type="ARBA" id="ARBA00023004"/>
    </source>
</evidence>
<keyword evidence="9" id="KW-0472">Membrane</keyword>
<evidence type="ECO:0000256" key="1">
    <source>
        <dbReference type="ARBA" id="ARBA00005417"/>
    </source>
</evidence>
<dbReference type="InterPro" id="IPR013611">
    <property type="entry name" value="Transp-assoc_OB_typ2"/>
</dbReference>
<dbReference type="Proteomes" id="UP000094622">
    <property type="component" value="Unassembled WGS sequence"/>
</dbReference>
<dbReference type="Pfam" id="PF00005">
    <property type="entry name" value="ABC_tran"/>
    <property type="match status" value="1"/>
</dbReference>
<comment type="similarity">
    <text evidence="1">Belongs to the ABC transporter superfamily.</text>
</comment>
<evidence type="ECO:0000259" key="10">
    <source>
        <dbReference type="PROSITE" id="PS50893"/>
    </source>
</evidence>
<keyword evidence="5" id="KW-0547">Nucleotide-binding</keyword>
<dbReference type="InterPro" id="IPR008995">
    <property type="entry name" value="Mo/tungstate-bd_C_term_dom"/>
</dbReference>
<dbReference type="GO" id="GO:0005524">
    <property type="term" value="F:ATP binding"/>
    <property type="evidence" value="ECO:0007669"/>
    <property type="project" value="UniProtKB-KW"/>
</dbReference>
<keyword evidence="12" id="KW-1185">Reference proteome</keyword>
<dbReference type="GO" id="GO:0043190">
    <property type="term" value="C:ATP-binding cassette (ABC) transporter complex"/>
    <property type="evidence" value="ECO:0007669"/>
    <property type="project" value="InterPro"/>
</dbReference>
<keyword evidence="3" id="KW-1003">Cell membrane</keyword>
<protein>
    <submittedName>
        <fullName evidence="11">Spermidine/putrescine import ATP-binding protein PotA</fullName>
        <ecNumber evidence="11">3.6.3.31</ecNumber>
    </submittedName>
</protein>
<evidence type="ECO:0000256" key="9">
    <source>
        <dbReference type="ARBA" id="ARBA00023136"/>
    </source>
</evidence>
<dbReference type="InterPro" id="IPR003439">
    <property type="entry name" value="ABC_transporter-like_ATP-bd"/>
</dbReference>
<dbReference type="CDD" id="cd03259">
    <property type="entry name" value="ABC_Carb_Solutes_like"/>
    <property type="match status" value="1"/>
</dbReference>
<dbReference type="FunFam" id="3.40.50.300:FF:000425">
    <property type="entry name" value="Probable ABC transporter, ATP-binding subunit"/>
    <property type="match status" value="1"/>
</dbReference>
<dbReference type="EMBL" id="MCRJ01000100">
    <property type="protein sequence ID" value="ODN69262.1"/>
    <property type="molecule type" value="Genomic_DNA"/>
</dbReference>
<dbReference type="GO" id="GO:0015697">
    <property type="term" value="P:quaternary ammonium group transport"/>
    <property type="evidence" value="ECO:0007669"/>
    <property type="project" value="UniProtKB-ARBA"/>
</dbReference>
<reference evidence="11 12" key="1">
    <citation type="submission" date="2016-07" db="EMBL/GenBank/DDBJ databases">
        <title>Draft Genome Sequence of Methylobrevis pamukkalensis PK2.</title>
        <authorList>
            <person name="Vasilenko O.V."/>
            <person name="Doronina N.V."/>
            <person name="Shmareva M.N."/>
            <person name="Tarlachkov S.V."/>
            <person name="Mustakhimov I."/>
            <person name="Trotsenko Y.A."/>
        </authorList>
    </citation>
    <scope>NUCLEOTIDE SEQUENCE [LARGE SCALE GENOMIC DNA]</scope>
    <source>
        <strain evidence="11 12">PK2</strain>
    </source>
</reference>
<dbReference type="PROSITE" id="PS00211">
    <property type="entry name" value="ABC_TRANSPORTER_1"/>
    <property type="match status" value="1"/>
</dbReference>
<organism evidence="11 12">
    <name type="scientific">Methylobrevis pamukkalensis</name>
    <dbReference type="NCBI Taxonomy" id="1439726"/>
    <lineage>
        <taxon>Bacteria</taxon>
        <taxon>Pseudomonadati</taxon>
        <taxon>Pseudomonadota</taxon>
        <taxon>Alphaproteobacteria</taxon>
        <taxon>Hyphomicrobiales</taxon>
        <taxon>Pleomorphomonadaceae</taxon>
        <taxon>Methylobrevis</taxon>
    </lineage>
</organism>
<dbReference type="InterPro" id="IPR017871">
    <property type="entry name" value="ABC_transporter-like_CS"/>
</dbReference>
<evidence type="ECO:0000256" key="3">
    <source>
        <dbReference type="ARBA" id="ARBA00022475"/>
    </source>
</evidence>
<gene>
    <name evidence="11" type="primary">potA_4</name>
    <name evidence="11" type="ORF">A6302_03420</name>
</gene>
<dbReference type="Gene3D" id="3.40.50.300">
    <property type="entry name" value="P-loop containing nucleotide triphosphate hydrolases"/>
    <property type="match status" value="1"/>
</dbReference>
<evidence type="ECO:0000313" key="11">
    <source>
        <dbReference type="EMBL" id="ODN69262.1"/>
    </source>
</evidence>
<evidence type="ECO:0000313" key="12">
    <source>
        <dbReference type="Proteomes" id="UP000094622"/>
    </source>
</evidence>
<proteinExistence type="inferred from homology"/>
<dbReference type="GO" id="GO:0015408">
    <property type="term" value="F:ABC-type ferric iron transporter activity"/>
    <property type="evidence" value="ECO:0007669"/>
    <property type="project" value="InterPro"/>
</dbReference>
<keyword evidence="11" id="KW-0378">Hydrolase</keyword>
<evidence type="ECO:0000256" key="6">
    <source>
        <dbReference type="ARBA" id="ARBA00022840"/>
    </source>
</evidence>
<dbReference type="RefSeq" id="WP_069307770.1">
    <property type="nucleotide sequence ID" value="NZ_MCRJ01000100.1"/>
</dbReference>
<dbReference type="InterPro" id="IPR003593">
    <property type="entry name" value="AAA+_ATPase"/>
</dbReference>
<dbReference type="OrthoDB" id="9802264at2"/>
<sequence>MPETTAKTAQGTNDFQRWGRSGTAGVTIPAGLAFDNVVHSYGRERSVDGVSLQIRAGEIVCLLGRSGCGKTTLLRLAAGLEPALSGTVSLDGRIVSGEGRHVPPERRGVGLMFQDYALFPHMTILANVMFGLRSLDRKEAAGAALAALARVGMASHAADYPHALSGGEQQRVALARAIVPRPSVLLMDEPFSGLDKRLRDSVRDETLSVLKETGATAIVVTHDPEEAMRMADRIALMRKGRLVQVGTSGDLYSQPVDLFTARFFAEMNEIEGRASGGRVETPVGVFAAPDIADGGPVSLCIRIKGVEVGPPGQGVPGRVVRRRFLGEVWLFEIAVGGLDGHLRARVRDGAPYGIGDEVGILVDPRDVFVFRQGES</sequence>
<feature type="domain" description="ABC transporter" evidence="10">
    <location>
        <begin position="32"/>
        <end position="264"/>
    </location>
</feature>
<comment type="caution">
    <text evidence="11">The sequence shown here is derived from an EMBL/GenBank/DDBJ whole genome shotgun (WGS) entry which is preliminary data.</text>
</comment>
<evidence type="ECO:0000256" key="8">
    <source>
        <dbReference type="ARBA" id="ARBA00023065"/>
    </source>
</evidence>
<dbReference type="InterPro" id="IPR015853">
    <property type="entry name" value="ABC_transpr_FbpC"/>
</dbReference>
<dbReference type="EC" id="3.6.3.31" evidence="11"/>
<dbReference type="PROSITE" id="PS50893">
    <property type="entry name" value="ABC_TRANSPORTER_2"/>
    <property type="match status" value="1"/>
</dbReference>
<keyword evidence="4" id="KW-0410">Iron transport</keyword>
<keyword evidence="6 11" id="KW-0067">ATP-binding</keyword>
<name>A0A1E3GYZ8_9HYPH</name>
<dbReference type="GO" id="GO:0016887">
    <property type="term" value="F:ATP hydrolysis activity"/>
    <property type="evidence" value="ECO:0007669"/>
    <property type="project" value="InterPro"/>
</dbReference>
<dbReference type="SMART" id="SM00382">
    <property type="entry name" value="AAA"/>
    <property type="match status" value="1"/>
</dbReference>
<evidence type="ECO:0000256" key="4">
    <source>
        <dbReference type="ARBA" id="ARBA00022496"/>
    </source>
</evidence>
<keyword evidence="8" id="KW-0406">Ion transport</keyword>
<dbReference type="PATRIC" id="fig|1439726.3.peg.3599"/>
<dbReference type="InterPro" id="IPR027417">
    <property type="entry name" value="P-loop_NTPase"/>
</dbReference>
<keyword evidence="7" id="KW-0408">Iron</keyword>
<dbReference type="Pfam" id="PF08402">
    <property type="entry name" value="TOBE_2"/>
    <property type="match status" value="1"/>
</dbReference>
<dbReference type="AlphaFoldDB" id="A0A1E3GYZ8"/>